<gene>
    <name evidence="2" type="ORF">L1049_018620</name>
</gene>
<dbReference type="InterPro" id="IPR044730">
    <property type="entry name" value="RNase_H-like_dom_plant"/>
</dbReference>
<feature type="domain" description="RNase H type-1" evidence="1">
    <location>
        <begin position="34"/>
        <end position="103"/>
    </location>
</feature>
<dbReference type="AlphaFoldDB" id="A0AAP0RAB8"/>
<dbReference type="GO" id="GO:0003676">
    <property type="term" value="F:nucleic acid binding"/>
    <property type="evidence" value="ECO:0007669"/>
    <property type="project" value="InterPro"/>
</dbReference>
<dbReference type="InterPro" id="IPR053151">
    <property type="entry name" value="RNase_H-like"/>
</dbReference>
<dbReference type="PANTHER" id="PTHR47723:SF19">
    <property type="entry name" value="POLYNUCLEOTIDYL TRANSFERASE, RIBONUCLEASE H-LIKE SUPERFAMILY PROTEIN"/>
    <property type="match status" value="1"/>
</dbReference>
<accession>A0AAP0RAB8</accession>
<dbReference type="Proteomes" id="UP001415857">
    <property type="component" value="Unassembled WGS sequence"/>
</dbReference>
<evidence type="ECO:0000313" key="2">
    <source>
        <dbReference type="EMBL" id="KAK9273809.1"/>
    </source>
</evidence>
<dbReference type="Gene3D" id="3.30.420.10">
    <property type="entry name" value="Ribonuclease H-like superfamily/Ribonuclease H"/>
    <property type="match status" value="1"/>
</dbReference>
<dbReference type="CDD" id="cd06222">
    <property type="entry name" value="RNase_H_like"/>
    <property type="match status" value="1"/>
</dbReference>
<evidence type="ECO:0000313" key="3">
    <source>
        <dbReference type="Proteomes" id="UP001415857"/>
    </source>
</evidence>
<dbReference type="PANTHER" id="PTHR47723">
    <property type="entry name" value="OS05G0353850 PROTEIN"/>
    <property type="match status" value="1"/>
</dbReference>
<dbReference type="InterPro" id="IPR002156">
    <property type="entry name" value="RNaseH_domain"/>
</dbReference>
<dbReference type="EMBL" id="JBBPBK010000012">
    <property type="protein sequence ID" value="KAK9273809.1"/>
    <property type="molecule type" value="Genomic_DNA"/>
</dbReference>
<dbReference type="Pfam" id="PF13456">
    <property type="entry name" value="RVT_3"/>
    <property type="match status" value="1"/>
</dbReference>
<dbReference type="GO" id="GO:0004523">
    <property type="term" value="F:RNA-DNA hybrid ribonuclease activity"/>
    <property type="evidence" value="ECO:0007669"/>
    <property type="project" value="InterPro"/>
</dbReference>
<evidence type="ECO:0000259" key="1">
    <source>
        <dbReference type="Pfam" id="PF13456"/>
    </source>
</evidence>
<organism evidence="2 3">
    <name type="scientific">Liquidambar formosana</name>
    <name type="common">Formosan gum</name>
    <dbReference type="NCBI Taxonomy" id="63359"/>
    <lineage>
        <taxon>Eukaryota</taxon>
        <taxon>Viridiplantae</taxon>
        <taxon>Streptophyta</taxon>
        <taxon>Embryophyta</taxon>
        <taxon>Tracheophyta</taxon>
        <taxon>Spermatophyta</taxon>
        <taxon>Magnoliopsida</taxon>
        <taxon>eudicotyledons</taxon>
        <taxon>Gunneridae</taxon>
        <taxon>Pentapetalae</taxon>
        <taxon>Saxifragales</taxon>
        <taxon>Altingiaceae</taxon>
        <taxon>Liquidambar</taxon>
    </lineage>
</organism>
<comment type="caution">
    <text evidence="2">The sequence shown here is derived from an EMBL/GenBank/DDBJ whole genome shotgun (WGS) entry which is preliminary data.</text>
</comment>
<reference evidence="2 3" key="1">
    <citation type="journal article" date="2024" name="Plant J.">
        <title>Genome sequences and population genomics reveal climatic adaptation and genomic divergence between two closely related sweetgum species.</title>
        <authorList>
            <person name="Xu W.Q."/>
            <person name="Ren C.Q."/>
            <person name="Zhang X.Y."/>
            <person name="Comes H.P."/>
            <person name="Liu X.H."/>
            <person name="Li Y.G."/>
            <person name="Kettle C.J."/>
            <person name="Jalonen R."/>
            <person name="Gaisberger H."/>
            <person name="Ma Y.Z."/>
            <person name="Qiu Y.X."/>
        </authorList>
    </citation>
    <scope>NUCLEOTIDE SEQUENCE [LARGE SCALE GENOMIC DNA]</scope>
    <source>
        <strain evidence="2">Hangzhou</strain>
    </source>
</reference>
<keyword evidence="3" id="KW-1185">Reference proteome</keyword>
<sequence length="110" mass="11855">MSTLLHTAVPNPNPGIQNLHTHTDTPTVALSRVKKRQGQGVLIRDSNGNWVTGFACQLRSCNSLAAEIHGGSQGLLMAWHQGLHNIILEVDAQVAVTLLKEDTIVTLIVT</sequence>
<protein>
    <recommendedName>
        <fullName evidence="1">RNase H type-1 domain-containing protein</fullName>
    </recommendedName>
</protein>
<proteinExistence type="predicted"/>
<dbReference type="InterPro" id="IPR036397">
    <property type="entry name" value="RNaseH_sf"/>
</dbReference>
<name>A0AAP0RAB8_LIQFO</name>